<evidence type="ECO:0000313" key="1">
    <source>
        <dbReference type="EMBL" id="KAB1071756.1"/>
    </source>
</evidence>
<sequence>MADAGNALPTEAVPPQADRLHLLHRIAEALDMPLADLYGHALRAGHTPPTEVECAAVLAAFLRIGDPNARRRCLSLLQALAEG</sequence>
<dbReference type="AlphaFoldDB" id="A0A6N6MNJ7"/>
<dbReference type="Proteomes" id="UP000441523">
    <property type="component" value="Unassembled WGS sequence"/>
</dbReference>
<comment type="caution">
    <text evidence="1">The sequence shown here is derived from an EMBL/GenBank/DDBJ whole genome shotgun (WGS) entry which is preliminary data.</text>
</comment>
<dbReference type="RefSeq" id="WP_150965110.1">
    <property type="nucleotide sequence ID" value="NZ_VZZJ01000017.1"/>
</dbReference>
<organism evidence="1 2">
    <name type="scientific">Methylobacterium planeticum</name>
    <dbReference type="NCBI Taxonomy" id="2615211"/>
    <lineage>
        <taxon>Bacteria</taxon>
        <taxon>Pseudomonadati</taxon>
        <taxon>Pseudomonadota</taxon>
        <taxon>Alphaproteobacteria</taxon>
        <taxon>Hyphomicrobiales</taxon>
        <taxon>Methylobacteriaceae</taxon>
        <taxon>Methylobacterium</taxon>
    </lineage>
</organism>
<proteinExistence type="predicted"/>
<reference evidence="1 2" key="1">
    <citation type="submission" date="2019-09" db="EMBL/GenBank/DDBJ databases">
        <title>YIM 132548 draft genome.</title>
        <authorList>
            <person name="Jiang L."/>
        </authorList>
    </citation>
    <scope>NUCLEOTIDE SEQUENCE [LARGE SCALE GENOMIC DNA]</scope>
    <source>
        <strain evidence="1 2">YIM 132548</strain>
    </source>
</reference>
<dbReference type="EMBL" id="VZZJ01000017">
    <property type="protein sequence ID" value="KAB1071756.1"/>
    <property type="molecule type" value="Genomic_DNA"/>
</dbReference>
<accession>A0A6N6MNJ7</accession>
<protein>
    <submittedName>
        <fullName evidence="1">Uncharacterized protein</fullName>
    </submittedName>
</protein>
<keyword evidence="2" id="KW-1185">Reference proteome</keyword>
<gene>
    <name evidence="1" type="ORF">F6X51_18270</name>
</gene>
<evidence type="ECO:0000313" key="2">
    <source>
        <dbReference type="Proteomes" id="UP000441523"/>
    </source>
</evidence>
<name>A0A6N6MNJ7_9HYPH</name>